<dbReference type="InterPro" id="IPR011992">
    <property type="entry name" value="EF-hand-dom_pair"/>
</dbReference>
<sequence length="1357" mass="151073">MSQIFGDVADVALAMQALEESLQSEEIRNLPWPSSRASIPTPMRQVLTALEAGMNAVSRDEESVVSMLQHLRQHLEHPNASDLLLNLLSSTFLLVGGKVEELLGAKTPLTLKRWILQALVREIDLLWANFGQLLLQRLKTFLKGFRWLDKDESGAFGQIEFVRAYMELCMQARDAESAEGFKNAYENQRADAGFLFKLLAGSSVKSVEETDEVGISLYNLVMRIVGVQHQELTTFRRQVFSHYPNVEACFAAHAQKDASSTELNEQQFLQLGAWLRQFDERFRQRLALQSFAEDEVAEIAGKQIRVSAEACTAMYRTCRNSKSDLKNMLQFESFWILAMLGSEELEKKFLRFFKGLDINCSGALSVTEVKQAFAEVAPALPSSCVRRRILLAHGSLHGLMNEVKRSADDSDSEVEVATGAAGRVQAEKISELLELPTVEICNFLNAIEIQESAGKRKVKLPKDGTDYTLEELAISVFLSKPLDKDLEKLVSAVQKGDRFKALSFEDFRRYVFRASDHDSEPFLSKDGKSAKPKPAKPSESKGASVKSVSTSKPLWSLDSGLFLVRSSADQLRVAYDALERVHGNVTVNALLISFTNISDIMAVDQKRYNGGDRIMCRVRLGADMNPLCGKHPVVAVVPSRMIWTEEGKGHWLIDGQKIKSFAQIGSLPHFLPPGSAGVRECTVWLTAPWPTEHRAFDVRVFASDAGRVPLRQVGGQVSFSVHMPSPAAPKLEQFGLEPRANSCSALLHWVAPVEEKYCPPIVKHILHVEPMLPPTQQVVSSGDQAIKDLEVWNQDLRDLEKRKSIKVNDLQRGVPYRFAVQCVHQVESKEQEVLGAVSDFSETITMPIYPVPPQPGTPEVRAWQQTGKLEVLEILVPVQDSDLVDRFFCYDIEYRPKGKSEWTRIPDSQMHMNHDPKWDEPLDSYCFSCLLIGPKPVIEERDALEFRARSVNNAGPSRWSPPSPSIHLGSAEDQGGGDAEQTELQLTALDVFSAASAVLADVAAEPSPIQTGKATLSRGRTQILESPKPSLAHSNFPKCPRTHCRIQWQLEEGEEIHYQVEAREERLPFYAAWTPLPAYYRYNEDKVGEVFVSGLESFPVAEPLILRMLKGSGKRGVCATVRLHGVAGPPAPPSLQLARTLTAPGSELPVAELMWHEKEPLKEMKTLIEASWELENSLKTGWSQLATAQPMQMDDGEEGLLNICFVQLQLPNADGGQGTRCSLRMRYEGPDGQKGEASAETDAVQLDDAIQTAKAAQEIVRRTTIKKAKAPRRPQQLTIISGSKSLWEVSWEQKGKSDKVPIYEAEVCFGKAGLEAPDEDWQPVRSLYVQQMEEAEGENGGLRSVTAPWISLDSRSE</sequence>
<feature type="region of interest" description="Disordered" evidence="2">
    <location>
        <begin position="952"/>
        <end position="979"/>
    </location>
</feature>
<dbReference type="InterPro" id="IPR018247">
    <property type="entry name" value="EF_Hand_1_Ca_BS"/>
</dbReference>
<evidence type="ECO:0000259" key="3">
    <source>
        <dbReference type="PROSITE" id="PS50222"/>
    </source>
</evidence>
<evidence type="ECO:0000313" key="5">
    <source>
        <dbReference type="EMBL" id="CAL4802531.1"/>
    </source>
</evidence>
<organism evidence="4">
    <name type="scientific">Cladocopium goreaui</name>
    <dbReference type="NCBI Taxonomy" id="2562237"/>
    <lineage>
        <taxon>Eukaryota</taxon>
        <taxon>Sar</taxon>
        <taxon>Alveolata</taxon>
        <taxon>Dinophyceae</taxon>
        <taxon>Suessiales</taxon>
        <taxon>Symbiodiniaceae</taxon>
        <taxon>Cladocopium</taxon>
    </lineage>
</organism>
<evidence type="ECO:0000256" key="2">
    <source>
        <dbReference type="SAM" id="MobiDB-lite"/>
    </source>
</evidence>
<dbReference type="SUPFAM" id="SSF47473">
    <property type="entry name" value="EF-hand"/>
    <property type="match status" value="1"/>
</dbReference>
<dbReference type="EMBL" id="CAMXCT030006520">
    <property type="protein sequence ID" value="CAL4802531.1"/>
    <property type="molecule type" value="Genomic_DNA"/>
</dbReference>
<name>A0A9P1DRS8_9DINO</name>
<dbReference type="OrthoDB" id="423309at2759"/>
<dbReference type="InterPro" id="IPR036116">
    <property type="entry name" value="FN3_sf"/>
</dbReference>
<gene>
    <name evidence="4" type="ORF">C1SCF055_LOCUS40061</name>
</gene>
<accession>A0A9P1DRS8</accession>
<evidence type="ECO:0000313" key="6">
    <source>
        <dbReference type="Proteomes" id="UP001152797"/>
    </source>
</evidence>
<comment type="caution">
    <text evidence="4">The sequence shown here is derived from an EMBL/GenBank/DDBJ whole genome shotgun (WGS) entry which is preliminary data.</text>
</comment>
<dbReference type="EMBL" id="CAMXCT010006520">
    <property type="protein sequence ID" value="CAI4015219.1"/>
    <property type="molecule type" value="Genomic_DNA"/>
</dbReference>
<dbReference type="PROSITE" id="PS50222">
    <property type="entry name" value="EF_HAND_2"/>
    <property type="match status" value="1"/>
</dbReference>
<dbReference type="GO" id="GO:0005509">
    <property type="term" value="F:calcium ion binding"/>
    <property type="evidence" value="ECO:0007669"/>
    <property type="project" value="InterPro"/>
</dbReference>
<dbReference type="InterPro" id="IPR002048">
    <property type="entry name" value="EF_hand_dom"/>
</dbReference>
<feature type="region of interest" description="Disordered" evidence="2">
    <location>
        <begin position="522"/>
        <end position="545"/>
    </location>
</feature>
<evidence type="ECO:0000313" key="4">
    <source>
        <dbReference type="EMBL" id="CAI4015219.1"/>
    </source>
</evidence>
<keyword evidence="6" id="KW-1185">Reference proteome</keyword>
<keyword evidence="1" id="KW-0106">Calcium</keyword>
<dbReference type="SUPFAM" id="SSF49265">
    <property type="entry name" value="Fibronectin type III"/>
    <property type="match status" value="1"/>
</dbReference>
<reference evidence="4" key="1">
    <citation type="submission" date="2022-10" db="EMBL/GenBank/DDBJ databases">
        <authorList>
            <person name="Chen Y."/>
            <person name="Dougan E. K."/>
            <person name="Chan C."/>
            <person name="Rhodes N."/>
            <person name="Thang M."/>
        </authorList>
    </citation>
    <scope>NUCLEOTIDE SEQUENCE</scope>
</reference>
<reference evidence="5 6" key="2">
    <citation type="submission" date="2024-05" db="EMBL/GenBank/DDBJ databases">
        <authorList>
            <person name="Chen Y."/>
            <person name="Shah S."/>
            <person name="Dougan E. K."/>
            <person name="Thang M."/>
            <person name="Chan C."/>
        </authorList>
    </citation>
    <scope>NUCLEOTIDE SEQUENCE [LARGE SCALE GENOMIC DNA]</scope>
</reference>
<protein>
    <recommendedName>
        <fullName evidence="3">EF-hand domain-containing protein</fullName>
    </recommendedName>
</protein>
<dbReference type="PROSITE" id="PS00018">
    <property type="entry name" value="EF_HAND_1"/>
    <property type="match status" value="1"/>
</dbReference>
<evidence type="ECO:0000256" key="1">
    <source>
        <dbReference type="ARBA" id="ARBA00022837"/>
    </source>
</evidence>
<dbReference type="EMBL" id="CAMXCT020006520">
    <property type="protein sequence ID" value="CAL1168594.1"/>
    <property type="molecule type" value="Genomic_DNA"/>
</dbReference>
<proteinExistence type="predicted"/>
<dbReference type="Proteomes" id="UP001152797">
    <property type="component" value="Unassembled WGS sequence"/>
</dbReference>
<feature type="domain" description="EF-hand" evidence="3">
    <location>
        <begin position="344"/>
        <end position="379"/>
    </location>
</feature>